<feature type="binding site" evidence="3">
    <location>
        <position position="164"/>
    </location>
    <ligand>
        <name>substrate</name>
    </ligand>
</feature>
<accession>A0A8J2VPS5</accession>
<dbReference type="NCBIfam" id="TIGR03590">
    <property type="entry name" value="PseG"/>
    <property type="match status" value="1"/>
</dbReference>
<dbReference type="RefSeq" id="WP_188691229.1">
    <property type="nucleotide sequence ID" value="NZ_BMIR01000005.1"/>
</dbReference>
<dbReference type="PANTHER" id="PTHR21015">
    <property type="entry name" value="UDP-N-ACETYLGLUCOSAMINE--N-ACETYLMURAMYL-(PENTAPEPTIDE) PYROPHOSPHORYL-UNDECAPRENOL N-ACETYLGLUCOSAMINE TRANSFERASE 1"/>
    <property type="match status" value="1"/>
</dbReference>
<keyword evidence="6" id="KW-1185">Reference proteome</keyword>
<feature type="active site" description="Proton acceptor" evidence="2">
    <location>
        <position position="17"/>
    </location>
</feature>
<evidence type="ECO:0000256" key="2">
    <source>
        <dbReference type="PIRSR" id="PIRSR620023-1"/>
    </source>
</evidence>
<organism evidence="5 6">
    <name type="scientific">Pullulanibacillus camelliae</name>
    <dbReference type="NCBI Taxonomy" id="1707096"/>
    <lineage>
        <taxon>Bacteria</taxon>
        <taxon>Bacillati</taxon>
        <taxon>Bacillota</taxon>
        <taxon>Bacilli</taxon>
        <taxon>Bacillales</taxon>
        <taxon>Sporolactobacillaceae</taxon>
        <taxon>Pullulanibacillus</taxon>
    </lineage>
</organism>
<sequence>MEIFIRVDASVNIGTGHVMRCLTLAGLLKKCGHSILFICRKGPGDLCEIIKKQGYIVHSLPYNKNEPLKFSQLEDAIATKIIIEEHYKEVDCLIVDHYYLDAKWEKVLKPKVKVLMVIDDLANRQHMCDIILDQNLSSNYQKRYDSLIPFNSKKLLGPDYVLLRDEFFLQDQYVRDGNIKNILIFFGGSDPTNETKKAMEAILKFRHINFSVNVVVGASNLNKQMIHRMCEKYSFFNYYYQVDNIASLMNYADLSIGAGGITTWERCYLGLPTIVISIASNQEKIAHALDKLGVIKYLGPKEKITSNQIYFELKNFLLNREKVKCLSQSSIRLIGKNRRKDIIKEIENRSV</sequence>
<feature type="binding site" evidence="3">
    <location>
        <position position="265"/>
    </location>
    <ligand>
        <name>substrate</name>
    </ligand>
</feature>
<keyword evidence="1" id="KW-0472">Membrane</keyword>
<dbReference type="PANTHER" id="PTHR21015:SF22">
    <property type="entry name" value="GLYCOSYLTRANSFERASE"/>
    <property type="match status" value="1"/>
</dbReference>
<comment type="caution">
    <text evidence="5">The sequence shown here is derived from an EMBL/GenBank/DDBJ whole genome shotgun (WGS) entry which is preliminary data.</text>
</comment>
<evidence type="ECO:0000256" key="1">
    <source>
        <dbReference type="ARBA" id="ARBA00023136"/>
    </source>
</evidence>
<name>A0A8J2VPS5_9BACL</name>
<reference evidence="5" key="2">
    <citation type="submission" date="2020-09" db="EMBL/GenBank/DDBJ databases">
        <authorList>
            <person name="Sun Q."/>
            <person name="Zhou Y."/>
        </authorList>
    </citation>
    <scope>NUCLEOTIDE SEQUENCE</scope>
    <source>
        <strain evidence="5">CGMCC 1.15371</strain>
    </source>
</reference>
<dbReference type="Proteomes" id="UP000628775">
    <property type="component" value="Unassembled WGS sequence"/>
</dbReference>
<keyword evidence="5" id="KW-0378">Hydrolase</keyword>
<gene>
    <name evidence="5" type="primary">rkpO</name>
    <name evidence="5" type="ORF">GCM10011391_13840</name>
</gene>
<proteinExistence type="predicted"/>
<evidence type="ECO:0000256" key="3">
    <source>
        <dbReference type="PIRSR" id="PIRSR620023-2"/>
    </source>
</evidence>
<dbReference type="InterPro" id="IPR007235">
    <property type="entry name" value="Glyco_trans_28_C"/>
</dbReference>
<dbReference type="SUPFAM" id="SSF53756">
    <property type="entry name" value="UDP-Glycosyltransferase/glycogen phosphorylase"/>
    <property type="match status" value="1"/>
</dbReference>
<dbReference type="InterPro" id="IPR020023">
    <property type="entry name" value="PseG"/>
</dbReference>
<dbReference type="Gene3D" id="3.40.50.2000">
    <property type="entry name" value="Glycogen Phosphorylase B"/>
    <property type="match status" value="1"/>
</dbReference>
<dbReference type="EMBL" id="BMIR01000005">
    <property type="protein sequence ID" value="GGE36264.1"/>
    <property type="molecule type" value="Genomic_DNA"/>
</dbReference>
<dbReference type="GO" id="GO:0016758">
    <property type="term" value="F:hexosyltransferase activity"/>
    <property type="evidence" value="ECO:0007669"/>
    <property type="project" value="InterPro"/>
</dbReference>
<reference evidence="5" key="1">
    <citation type="journal article" date="2014" name="Int. J. Syst. Evol. Microbiol.">
        <title>Complete genome sequence of Corynebacterium casei LMG S-19264T (=DSM 44701T), isolated from a smear-ripened cheese.</title>
        <authorList>
            <consortium name="US DOE Joint Genome Institute (JGI-PGF)"/>
            <person name="Walter F."/>
            <person name="Albersmeier A."/>
            <person name="Kalinowski J."/>
            <person name="Ruckert C."/>
        </authorList>
    </citation>
    <scope>NUCLEOTIDE SEQUENCE</scope>
    <source>
        <strain evidence="5">CGMCC 1.15371</strain>
    </source>
</reference>
<dbReference type="GO" id="GO:0016787">
    <property type="term" value="F:hydrolase activity"/>
    <property type="evidence" value="ECO:0007669"/>
    <property type="project" value="UniProtKB-KW"/>
</dbReference>
<dbReference type="Pfam" id="PF04101">
    <property type="entry name" value="Glyco_tran_28_C"/>
    <property type="match status" value="1"/>
</dbReference>
<evidence type="ECO:0000259" key="4">
    <source>
        <dbReference type="Pfam" id="PF04101"/>
    </source>
</evidence>
<protein>
    <submittedName>
        <fullName evidence="5">UDP-2,4-diacetamido-2,4, 6-trideoxy-beta-L-altropyranose hydrolase</fullName>
    </submittedName>
</protein>
<evidence type="ECO:0000313" key="6">
    <source>
        <dbReference type="Proteomes" id="UP000628775"/>
    </source>
</evidence>
<dbReference type="Gene3D" id="3.40.50.11190">
    <property type="match status" value="1"/>
</dbReference>
<dbReference type="AlphaFoldDB" id="A0A8J2VPS5"/>
<evidence type="ECO:0000313" key="5">
    <source>
        <dbReference type="EMBL" id="GGE36264.1"/>
    </source>
</evidence>
<feature type="domain" description="Glycosyl transferase family 28 C-terminal" evidence="4">
    <location>
        <begin position="183"/>
        <end position="345"/>
    </location>
</feature>